<dbReference type="PANTHER" id="PTHR16188:SF14">
    <property type="entry name" value="GEO07393P1"/>
    <property type="match status" value="1"/>
</dbReference>
<organism evidence="4 5">
    <name type="scientific">Priapulus caudatus</name>
    <name type="common">Priapulid worm</name>
    <dbReference type="NCBI Taxonomy" id="37621"/>
    <lineage>
        <taxon>Eukaryota</taxon>
        <taxon>Metazoa</taxon>
        <taxon>Ecdysozoa</taxon>
        <taxon>Scalidophora</taxon>
        <taxon>Priapulida</taxon>
        <taxon>Priapulimorpha</taxon>
        <taxon>Priapulimorphida</taxon>
        <taxon>Priapulidae</taxon>
        <taxon>Priapulus</taxon>
    </lineage>
</organism>
<evidence type="ECO:0000256" key="2">
    <source>
        <dbReference type="ARBA" id="ARBA00022553"/>
    </source>
</evidence>
<dbReference type="Gene3D" id="1.10.150.220">
    <property type="entry name" value="CPI-17"/>
    <property type="match status" value="1"/>
</dbReference>
<proteinExistence type="inferred from homology"/>
<name>A0ABM1EST3_PRICU</name>
<dbReference type="RefSeq" id="XP_014675254.1">
    <property type="nucleotide sequence ID" value="XM_014819768.1"/>
</dbReference>
<reference evidence="5" key="1">
    <citation type="submission" date="2025-08" db="UniProtKB">
        <authorList>
            <consortium name="RefSeq"/>
        </authorList>
    </citation>
    <scope>IDENTIFICATION</scope>
</reference>
<keyword evidence="2" id="KW-0597">Phosphoprotein</keyword>
<gene>
    <name evidence="5" type="primary">LOC106815321</name>
</gene>
<dbReference type="Proteomes" id="UP000695022">
    <property type="component" value="Unplaced"/>
</dbReference>
<dbReference type="InterPro" id="IPR036658">
    <property type="entry name" value="CPI-17_sf"/>
</dbReference>
<keyword evidence="3" id="KW-0650">Protein phosphatase inhibitor</keyword>
<protein>
    <submittedName>
        <fullName evidence="5">Uncharacterized protein LOC106815321</fullName>
    </submittedName>
</protein>
<evidence type="ECO:0000256" key="1">
    <source>
        <dbReference type="ARBA" id="ARBA00005483"/>
    </source>
</evidence>
<dbReference type="Pfam" id="PF05361">
    <property type="entry name" value="PP1_inhibitor"/>
    <property type="match status" value="1"/>
</dbReference>
<sequence>MEKRSPGRDTKDNMHVKFNNKDDVVERKKKYLTAKYGQHQMALIRKRLEVETWLFDSLQYLYSSDGSQDTGDEVDLDLDIMLDIEDESERRHFLEKLLVDAKRPRQDVNKFIVDCLAKAKTL</sequence>
<accession>A0ABM1EST3</accession>
<dbReference type="PANTHER" id="PTHR16188">
    <property type="entry name" value="PROTEIN PHOSPHATASE 1 INHIBITOR POTENTIATED BY PROTEIN KINASE C"/>
    <property type="match status" value="1"/>
</dbReference>
<dbReference type="SUPFAM" id="SSF81790">
    <property type="entry name" value="Myosin phosphatase inhibitor 17kDa protein, CPI-17"/>
    <property type="match status" value="1"/>
</dbReference>
<evidence type="ECO:0000256" key="3">
    <source>
        <dbReference type="ARBA" id="ARBA00023272"/>
    </source>
</evidence>
<evidence type="ECO:0000313" key="5">
    <source>
        <dbReference type="RefSeq" id="XP_014675254.1"/>
    </source>
</evidence>
<keyword evidence="4" id="KW-1185">Reference proteome</keyword>
<comment type="similarity">
    <text evidence="1">Belongs to the PP1 inhibitor family.</text>
</comment>
<evidence type="ECO:0000313" key="4">
    <source>
        <dbReference type="Proteomes" id="UP000695022"/>
    </source>
</evidence>
<dbReference type="GeneID" id="106815321"/>
<dbReference type="InterPro" id="IPR008025">
    <property type="entry name" value="CPI-17"/>
</dbReference>